<feature type="signal peptide" evidence="9">
    <location>
        <begin position="1"/>
        <end position="17"/>
    </location>
</feature>
<dbReference type="PANTHER" id="PTHR47466:SF1">
    <property type="entry name" value="METALLOPROTEASE MEP1 (AFU_ORTHOLOGUE AFUA_1G07730)-RELATED"/>
    <property type="match status" value="1"/>
</dbReference>
<protein>
    <recommendedName>
        <fullName evidence="10">Peptidase M43 pregnancy-associated plasma-A domain-containing protein</fullName>
    </recommendedName>
</protein>
<reference evidence="11 12" key="1">
    <citation type="submission" date="2024-04" db="EMBL/GenBank/DDBJ databases">
        <title>Phyllosticta paracitricarpa is synonymous to the EU quarantine fungus P. citricarpa based on phylogenomic analyses.</title>
        <authorList>
            <consortium name="Lawrence Berkeley National Laboratory"/>
            <person name="Van Ingen-Buijs V.A."/>
            <person name="Van Westerhoven A.C."/>
            <person name="Haridas S."/>
            <person name="Skiadas P."/>
            <person name="Martin F."/>
            <person name="Groenewald J.Z."/>
            <person name="Crous P.W."/>
            <person name="Seidl M.F."/>
        </authorList>
    </citation>
    <scope>NUCLEOTIDE SEQUENCE [LARGE SCALE GENOMIC DNA]</scope>
    <source>
        <strain evidence="11 12">CBS 123374</strain>
    </source>
</reference>
<dbReference type="CDD" id="cd04275">
    <property type="entry name" value="ZnMc_pappalysin_like"/>
    <property type="match status" value="1"/>
</dbReference>
<evidence type="ECO:0000256" key="3">
    <source>
        <dbReference type="ARBA" id="ARBA00022723"/>
    </source>
</evidence>
<gene>
    <name evidence="11" type="ORF">HDK90DRAFT_30507</name>
</gene>
<evidence type="ECO:0000256" key="5">
    <source>
        <dbReference type="ARBA" id="ARBA00022801"/>
    </source>
</evidence>
<evidence type="ECO:0000256" key="1">
    <source>
        <dbReference type="ARBA" id="ARBA00008721"/>
    </source>
</evidence>
<evidence type="ECO:0000256" key="7">
    <source>
        <dbReference type="ARBA" id="ARBA00023049"/>
    </source>
</evidence>
<evidence type="ECO:0000313" key="11">
    <source>
        <dbReference type="EMBL" id="KAK8247093.1"/>
    </source>
</evidence>
<dbReference type="PANTHER" id="PTHR47466">
    <property type="match status" value="1"/>
</dbReference>
<dbReference type="InterPro" id="IPR008754">
    <property type="entry name" value="Peptidase_M43"/>
</dbReference>
<keyword evidence="2" id="KW-0645">Protease</keyword>
<accession>A0ABR1Z3X7</accession>
<evidence type="ECO:0000256" key="8">
    <source>
        <dbReference type="ARBA" id="ARBA00023157"/>
    </source>
</evidence>
<organism evidence="11 12">
    <name type="scientific">Phyllosticta capitalensis</name>
    <dbReference type="NCBI Taxonomy" id="121624"/>
    <lineage>
        <taxon>Eukaryota</taxon>
        <taxon>Fungi</taxon>
        <taxon>Dikarya</taxon>
        <taxon>Ascomycota</taxon>
        <taxon>Pezizomycotina</taxon>
        <taxon>Dothideomycetes</taxon>
        <taxon>Dothideomycetes incertae sedis</taxon>
        <taxon>Botryosphaeriales</taxon>
        <taxon>Phyllostictaceae</taxon>
        <taxon>Phyllosticta</taxon>
    </lineage>
</organism>
<evidence type="ECO:0000256" key="6">
    <source>
        <dbReference type="ARBA" id="ARBA00022833"/>
    </source>
</evidence>
<feature type="chain" id="PRO_5046420346" description="Peptidase M43 pregnancy-associated plasma-A domain-containing protein" evidence="9">
    <location>
        <begin position="18"/>
        <end position="303"/>
    </location>
</feature>
<keyword evidence="7" id="KW-0482">Metalloprotease</keyword>
<keyword evidence="12" id="KW-1185">Reference proteome</keyword>
<evidence type="ECO:0000259" key="10">
    <source>
        <dbReference type="Pfam" id="PF05572"/>
    </source>
</evidence>
<evidence type="ECO:0000256" key="9">
    <source>
        <dbReference type="SAM" id="SignalP"/>
    </source>
</evidence>
<dbReference type="EMBL" id="JBBWRZ010000001">
    <property type="protein sequence ID" value="KAK8247093.1"/>
    <property type="molecule type" value="Genomic_DNA"/>
</dbReference>
<sequence length="303" mass="32144">MHKFILLLASLGGLALAGNSTAQHAQLSHFDCGSQQGHAKEDLMKAIKEHHGAQTAKGGSAAARAARAALLARDGNIAIDTYLHVVTTNANAGQYSNWQKMTTDQIATMNKAYNPHGISFNLKGSELTKNDAWASAKSDSSDIKAMKKALRKGSYAALNIYFHSDLGGGILGTCTMPSGIGGTNDYSTDGCSVNAGTMPGGSQLGFNQGMTAVHETGHWMGLLHTFEGNSCSGDGDLIDDTRAEAESTSGCPTSPAKNSCPGLSGTDPIHNYMDYSIDSCYEDFTPMQQQRMHNLWGQFRQGK</sequence>
<feature type="domain" description="Peptidase M43 pregnancy-associated plasma-A" evidence="10">
    <location>
        <begin position="159"/>
        <end position="294"/>
    </location>
</feature>
<dbReference type="Proteomes" id="UP001492380">
    <property type="component" value="Unassembled WGS sequence"/>
</dbReference>
<evidence type="ECO:0000256" key="4">
    <source>
        <dbReference type="ARBA" id="ARBA00022729"/>
    </source>
</evidence>
<proteinExistence type="inferred from homology"/>
<evidence type="ECO:0000313" key="12">
    <source>
        <dbReference type="Proteomes" id="UP001492380"/>
    </source>
</evidence>
<comment type="similarity">
    <text evidence="1">Belongs to the peptidase M43B family.</text>
</comment>
<name>A0ABR1Z3X7_9PEZI</name>
<dbReference type="Gene3D" id="3.40.390.10">
    <property type="entry name" value="Collagenase (Catalytic Domain)"/>
    <property type="match status" value="1"/>
</dbReference>
<dbReference type="InterPro" id="IPR024079">
    <property type="entry name" value="MetalloPept_cat_dom_sf"/>
</dbReference>
<keyword evidence="5" id="KW-0378">Hydrolase</keyword>
<keyword evidence="4 9" id="KW-0732">Signal</keyword>
<dbReference type="SUPFAM" id="SSF55486">
    <property type="entry name" value="Metalloproteases ('zincins'), catalytic domain"/>
    <property type="match status" value="1"/>
</dbReference>
<evidence type="ECO:0000256" key="2">
    <source>
        <dbReference type="ARBA" id="ARBA00022670"/>
    </source>
</evidence>
<dbReference type="Pfam" id="PF05572">
    <property type="entry name" value="Peptidase_M43"/>
    <property type="match status" value="1"/>
</dbReference>
<keyword evidence="8" id="KW-1015">Disulfide bond</keyword>
<comment type="caution">
    <text evidence="11">The sequence shown here is derived from an EMBL/GenBank/DDBJ whole genome shotgun (WGS) entry which is preliminary data.</text>
</comment>
<keyword evidence="6" id="KW-0862">Zinc</keyword>
<keyword evidence="3" id="KW-0479">Metal-binding</keyword>